<sequence>MVKMTIQHITVLNRAQVFLEPLVKKVQDEKMAARIQGDIDRLNEIRLFLIDSICQPQLPFGLGYDPKEITPAAGGPGGT</sequence>
<accession>A0A0F9KCP4</accession>
<proteinExistence type="predicted"/>
<name>A0A0F9KCP4_9ZZZZ</name>
<organism evidence="1">
    <name type="scientific">marine sediment metagenome</name>
    <dbReference type="NCBI Taxonomy" id="412755"/>
    <lineage>
        <taxon>unclassified sequences</taxon>
        <taxon>metagenomes</taxon>
        <taxon>ecological metagenomes</taxon>
    </lineage>
</organism>
<comment type="caution">
    <text evidence="1">The sequence shown here is derived from an EMBL/GenBank/DDBJ whole genome shotgun (WGS) entry which is preliminary data.</text>
</comment>
<evidence type="ECO:0000313" key="1">
    <source>
        <dbReference type="EMBL" id="KKM12876.1"/>
    </source>
</evidence>
<dbReference type="EMBL" id="LAZR01015454">
    <property type="protein sequence ID" value="KKM12876.1"/>
    <property type="molecule type" value="Genomic_DNA"/>
</dbReference>
<protein>
    <submittedName>
        <fullName evidence="1">Uncharacterized protein</fullName>
    </submittedName>
</protein>
<gene>
    <name evidence="1" type="ORF">LCGC14_1719650</name>
</gene>
<reference evidence="1" key="1">
    <citation type="journal article" date="2015" name="Nature">
        <title>Complex archaea that bridge the gap between prokaryotes and eukaryotes.</title>
        <authorList>
            <person name="Spang A."/>
            <person name="Saw J.H."/>
            <person name="Jorgensen S.L."/>
            <person name="Zaremba-Niedzwiedzka K."/>
            <person name="Martijn J."/>
            <person name="Lind A.E."/>
            <person name="van Eijk R."/>
            <person name="Schleper C."/>
            <person name="Guy L."/>
            <person name="Ettema T.J."/>
        </authorList>
    </citation>
    <scope>NUCLEOTIDE SEQUENCE</scope>
</reference>
<dbReference type="AlphaFoldDB" id="A0A0F9KCP4"/>